<dbReference type="FunFam" id="3.30.1130.10:FF:000003">
    <property type="entry name" value="7,8-dihydroneopterin aldolase"/>
    <property type="match status" value="1"/>
</dbReference>
<evidence type="ECO:0000256" key="3">
    <source>
        <dbReference type="ARBA" id="ARBA00005708"/>
    </source>
</evidence>
<dbReference type="UniPathway" id="UPA00077">
    <property type="reaction ID" value="UER00154"/>
</dbReference>
<dbReference type="InterPro" id="IPR006157">
    <property type="entry name" value="FolB_dom"/>
</dbReference>
<evidence type="ECO:0000256" key="2">
    <source>
        <dbReference type="ARBA" id="ARBA00005013"/>
    </source>
</evidence>
<keyword evidence="9" id="KW-1185">Reference proteome</keyword>
<evidence type="ECO:0000256" key="5">
    <source>
        <dbReference type="ARBA" id="ARBA00023239"/>
    </source>
</evidence>
<dbReference type="EMBL" id="CP014145">
    <property type="protein sequence ID" value="AMB57573.1"/>
    <property type="molecule type" value="Genomic_DNA"/>
</dbReference>
<evidence type="ECO:0000256" key="1">
    <source>
        <dbReference type="ARBA" id="ARBA00001353"/>
    </source>
</evidence>
<dbReference type="PANTHER" id="PTHR42844">
    <property type="entry name" value="DIHYDRONEOPTERIN ALDOLASE 1-RELATED"/>
    <property type="match status" value="1"/>
</dbReference>
<dbReference type="GO" id="GO:0046654">
    <property type="term" value="P:tetrahydrofolate biosynthetic process"/>
    <property type="evidence" value="ECO:0007669"/>
    <property type="project" value="UniProtKB-UniRule"/>
</dbReference>
<reference evidence="9" key="2">
    <citation type="submission" date="2016-01" db="EMBL/GenBank/DDBJ databases">
        <title>First complete genome sequence of a species in the genus Microterricola, an extremophilic cold active enzyme producing strain ERGS5:02 isolated from Sikkim Himalaya.</title>
        <authorList>
            <person name="Kumar R."/>
            <person name="Singh D."/>
            <person name="Swarnkar M.K."/>
        </authorList>
    </citation>
    <scope>NUCLEOTIDE SEQUENCE [LARGE SCALE GENOMIC DNA]</scope>
    <source>
        <strain evidence="9">ERGS5:02</strain>
    </source>
</reference>
<reference evidence="8 9" key="1">
    <citation type="journal article" date="2016" name="J. Biotechnol.">
        <title>First complete genome sequence of a species in the genus Microterricola, an extremophilic cold active enzyme producing bacterial strain ERGS5:02 isolated from Sikkim Himalaya.</title>
        <authorList>
            <person name="Himanshu"/>
            <person name="Swarnkar M.K."/>
            <person name="Singh D."/>
            <person name="Kumar R."/>
        </authorList>
    </citation>
    <scope>NUCLEOTIDE SEQUENCE [LARGE SCALE GENOMIC DNA]</scope>
    <source>
        <strain evidence="8 9">ERGS5:02</strain>
    </source>
</reference>
<comment type="function">
    <text evidence="6">Catalyzes the conversion of 7,8-dihydroneopterin to 6-hydroxymethyl-7,8-dihydropterin.</text>
</comment>
<dbReference type="Gene3D" id="3.30.1130.10">
    <property type="match status" value="1"/>
</dbReference>
<dbReference type="InterPro" id="IPR043133">
    <property type="entry name" value="GTP-CH-I_C/QueF"/>
</dbReference>
<dbReference type="GO" id="GO:0046656">
    <property type="term" value="P:folic acid biosynthetic process"/>
    <property type="evidence" value="ECO:0007669"/>
    <property type="project" value="UniProtKB-UniRule"/>
</dbReference>
<keyword evidence="4 6" id="KW-0289">Folate biosynthesis</keyword>
<dbReference type="NCBIfam" id="TIGR00525">
    <property type="entry name" value="folB"/>
    <property type="match status" value="1"/>
</dbReference>
<dbReference type="AlphaFoldDB" id="A0A120I0U9"/>
<evidence type="ECO:0000259" key="7">
    <source>
        <dbReference type="SMART" id="SM00905"/>
    </source>
</evidence>
<accession>A0A120I0U9</accession>
<dbReference type="CDD" id="cd00534">
    <property type="entry name" value="DHNA_DHNTPE"/>
    <property type="match status" value="1"/>
</dbReference>
<comment type="similarity">
    <text evidence="3 6">Belongs to the DHNA family.</text>
</comment>
<dbReference type="KEGG" id="mvd:AWU67_00405"/>
<name>A0A120I0U9_9MICO</name>
<dbReference type="SMART" id="SM00905">
    <property type="entry name" value="FolB"/>
    <property type="match status" value="1"/>
</dbReference>
<dbReference type="Pfam" id="PF02152">
    <property type="entry name" value="FolB"/>
    <property type="match status" value="1"/>
</dbReference>
<dbReference type="PANTHER" id="PTHR42844:SF1">
    <property type="entry name" value="DIHYDRONEOPTERIN ALDOLASE 1-RELATED"/>
    <property type="match status" value="1"/>
</dbReference>
<comment type="pathway">
    <text evidence="2 6">Cofactor biosynthesis; tetrahydrofolate biosynthesis; 2-amino-4-hydroxy-6-hydroxymethyl-7,8-dihydropteridine diphosphate from 7,8-dihydroneopterin triphosphate: step 3/4.</text>
</comment>
<keyword evidence="5 6" id="KW-0456">Lyase</keyword>
<dbReference type="NCBIfam" id="TIGR00526">
    <property type="entry name" value="folB_dom"/>
    <property type="match status" value="1"/>
</dbReference>
<proteinExistence type="inferred from homology"/>
<dbReference type="GO" id="GO:0004150">
    <property type="term" value="F:dihydroneopterin aldolase activity"/>
    <property type="evidence" value="ECO:0007669"/>
    <property type="project" value="UniProtKB-UniRule"/>
</dbReference>
<dbReference type="Proteomes" id="UP000058305">
    <property type="component" value="Chromosome"/>
</dbReference>
<comment type="catalytic activity">
    <reaction evidence="1 6">
        <text>7,8-dihydroneopterin = 6-hydroxymethyl-7,8-dihydropterin + glycolaldehyde</text>
        <dbReference type="Rhea" id="RHEA:10540"/>
        <dbReference type="ChEBI" id="CHEBI:17001"/>
        <dbReference type="ChEBI" id="CHEBI:17071"/>
        <dbReference type="ChEBI" id="CHEBI:44841"/>
        <dbReference type="EC" id="4.1.2.25"/>
    </reaction>
</comment>
<sequence>MDWAARDHITLTGLRVQAHHGVFDFERENGQAFVADVTVWLDFAAAAAGDELAATIHYGELAEEVAAAVQRDPVDLIETVVERIAATVLAHPSAQRVRVTLHKPDAPITVPFDDVSVTITRERP</sequence>
<evidence type="ECO:0000256" key="4">
    <source>
        <dbReference type="ARBA" id="ARBA00022909"/>
    </source>
</evidence>
<dbReference type="GO" id="GO:0005737">
    <property type="term" value="C:cytoplasm"/>
    <property type="evidence" value="ECO:0007669"/>
    <property type="project" value="TreeGrafter"/>
</dbReference>
<dbReference type="SUPFAM" id="SSF55620">
    <property type="entry name" value="Tetrahydrobiopterin biosynthesis enzymes-like"/>
    <property type="match status" value="1"/>
</dbReference>
<dbReference type="InterPro" id="IPR006156">
    <property type="entry name" value="Dihydroneopterin_aldolase"/>
</dbReference>
<organism evidence="8 9">
    <name type="scientific">Microterricola viridarii</name>
    <dbReference type="NCBI Taxonomy" id="412690"/>
    <lineage>
        <taxon>Bacteria</taxon>
        <taxon>Bacillati</taxon>
        <taxon>Actinomycetota</taxon>
        <taxon>Actinomycetes</taxon>
        <taxon>Micrococcales</taxon>
        <taxon>Microbacteriaceae</taxon>
        <taxon>Microterricola</taxon>
    </lineage>
</organism>
<feature type="domain" description="Dihydroneopterin aldolase/epimerase" evidence="7">
    <location>
        <begin position="9"/>
        <end position="121"/>
    </location>
</feature>
<evidence type="ECO:0000313" key="8">
    <source>
        <dbReference type="EMBL" id="AMB57573.1"/>
    </source>
</evidence>
<gene>
    <name evidence="8" type="ORF">AWU67_00405</name>
</gene>
<protein>
    <recommendedName>
        <fullName evidence="6">7,8-dihydroneopterin aldolase</fullName>
        <ecNumber evidence="6">4.1.2.25</ecNumber>
    </recommendedName>
</protein>
<evidence type="ECO:0000256" key="6">
    <source>
        <dbReference type="RuleBase" id="RU362079"/>
    </source>
</evidence>
<dbReference type="EC" id="4.1.2.25" evidence="6"/>
<evidence type="ECO:0000313" key="9">
    <source>
        <dbReference type="Proteomes" id="UP000058305"/>
    </source>
</evidence>